<keyword evidence="3" id="KW-1185">Reference proteome</keyword>
<proteinExistence type="predicted"/>
<name>A0A0M0J4Y6_9EUKA</name>
<evidence type="ECO:0000313" key="3">
    <source>
        <dbReference type="Proteomes" id="UP000037460"/>
    </source>
</evidence>
<gene>
    <name evidence="2" type="ORF">Ctob_000938</name>
</gene>
<dbReference type="InterPro" id="IPR029071">
    <property type="entry name" value="Ubiquitin-like_domsf"/>
</dbReference>
<protein>
    <recommendedName>
        <fullName evidence="1">Ubiquitin-like domain-containing protein</fullName>
    </recommendedName>
</protein>
<dbReference type="EMBL" id="JWZX01003344">
    <property type="protein sequence ID" value="KOO21656.1"/>
    <property type="molecule type" value="Genomic_DNA"/>
</dbReference>
<reference evidence="3" key="1">
    <citation type="journal article" date="2015" name="PLoS Genet.">
        <title>Genome Sequence and Transcriptome Analyses of Chrysochromulina tobin: Metabolic Tools for Enhanced Algal Fitness in the Prominent Order Prymnesiales (Haptophyceae).</title>
        <authorList>
            <person name="Hovde B.T."/>
            <person name="Deodato C.R."/>
            <person name="Hunsperger H.M."/>
            <person name="Ryken S.A."/>
            <person name="Yost W."/>
            <person name="Jha R.K."/>
            <person name="Patterson J."/>
            <person name="Monnat R.J. Jr."/>
            <person name="Barlow S.B."/>
            <person name="Starkenburg S.R."/>
            <person name="Cattolico R.A."/>
        </authorList>
    </citation>
    <scope>NUCLEOTIDE SEQUENCE</scope>
    <source>
        <strain evidence="3">CCMP291</strain>
    </source>
</reference>
<dbReference type="AlphaFoldDB" id="A0A0M0J4Y6"/>
<dbReference type="Proteomes" id="UP000037460">
    <property type="component" value="Unassembled WGS sequence"/>
</dbReference>
<dbReference type="SUPFAM" id="SSF54236">
    <property type="entry name" value="Ubiquitin-like"/>
    <property type="match status" value="1"/>
</dbReference>
<organism evidence="2 3">
    <name type="scientific">Chrysochromulina tobinii</name>
    <dbReference type="NCBI Taxonomy" id="1460289"/>
    <lineage>
        <taxon>Eukaryota</taxon>
        <taxon>Haptista</taxon>
        <taxon>Haptophyta</taxon>
        <taxon>Prymnesiophyceae</taxon>
        <taxon>Prymnesiales</taxon>
        <taxon>Chrysochromulinaceae</taxon>
        <taxon>Chrysochromulina</taxon>
    </lineage>
</organism>
<comment type="caution">
    <text evidence="2">The sequence shown here is derived from an EMBL/GenBank/DDBJ whole genome shotgun (WGS) entry which is preliminary data.</text>
</comment>
<feature type="domain" description="Ubiquitin-like" evidence="1">
    <location>
        <begin position="6"/>
        <end position="65"/>
    </location>
</feature>
<dbReference type="InterPro" id="IPR000626">
    <property type="entry name" value="Ubiquitin-like_dom"/>
</dbReference>
<dbReference type="PROSITE" id="PS50053">
    <property type="entry name" value="UBIQUITIN_2"/>
    <property type="match status" value="1"/>
</dbReference>
<evidence type="ECO:0000259" key="1">
    <source>
        <dbReference type="PROSITE" id="PS50053"/>
    </source>
</evidence>
<sequence>MDDGTFTLQVKDVRSTLLSSIVVSASSDVRALKQRLVDIGAAPAAAVRLHIAHKGRMLEDAELLEILRAAPVVVLAAVLPSATTTNGMAPPRRLVLPTREQSSVRCCPLSRTARCTGSYGCTRTANSDAGGALGAIDF</sequence>
<accession>A0A0M0J4Y6</accession>
<evidence type="ECO:0000313" key="2">
    <source>
        <dbReference type="EMBL" id="KOO21656.1"/>
    </source>
</evidence>